<dbReference type="RefSeq" id="WP_129388728.1">
    <property type="nucleotide sequence ID" value="NZ_CP035494.1"/>
</dbReference>
<gene>
    <name evidence="1" type="ORF">ET475_08780</name>
</gene>
<dbReference type="EMBL" id="CP035494">
    <property type="protein sequence ID" value="QAY60073.1"/>
    <property type="molecule type" value="Genomic_DNA"/>
</dbReference>
<proteinExistence type="predicted"/>
<evidence type="ECO:0000313" key="1">
    <source>
        <dbReference type="EMBL" id="QAY60073.1"/>
    </source>
</evidence>
<dbReference type="AlphaFoldDB" id="A0A4P6EF99"/>
<dbReference type="Proteomes" id="UP000293995">
    <property type="component" value="Chromosome"/>
</dbReference>
<keyword evidence="2" id="KW-1185">Reference proteome</keyword>
<name>A0A4P6EF99_9MICO</name>
<dbReference type="Gene3D" id="1.10.287.1700">
    <property type="match status" value="1"/>
</dbReference>
<reference evidence="1 2" key="1">
    <citation type="submission" date="2019-01" db="EMBL/GenBank/DDBJ databases">
        <title>Genome sequencing of strain DFW100M-13.</title>
        <authorList>
            <person name="Heo J."/>
            <person name="Kim S.-J."/>
            <person name="Kim J.-S."/>
            <person name="Hong S.-B."/>
            <person name="Kwon S.-W."/>
        </authorList>
    </citation>
    <scope>NUCLEOTIDE SEQUENCE [LARGE SCALE GENOMIC DNA]</scope>
    <source>
        <strain evidence="1 2">DFW100M-13</strain>
    </source>
</reference>
<dbReference type="KEGG" id="mprt:ET475_08780"/>
<dbReference type="OrthoDB" id="5125557at2"/>
<evidence type="ECO:0008006" key="3">
    <source>
        <dbReference type="Google" id="ProtNLM"/>
    </source>
</evidence>
<evidence type="ECO:0000313" key="2">
    <source>
        <dbReference type="Proteomes" id="UP000293995"/>
    </source>
</evidence>
<sequence length="139" mass="15109">MTRFSLAGLLRVRSAQEREAAQRLSRATIEAGQTEARNRQLRAALGGADSDIPDVRALAALAAARAAGRSLLADLSAVSALQQQTLERTRAAHGERRREVKGLEKLAQAHSRHAHVERLRSEQLELDEIAARMQGQADG</sequence>
<dbReference type="InterPro" id="IPR053716">
    <property type="entry name" value="Flag_assembly_chemotaxis_eff"/>
</dbReference>
<protein>
    <recommendedName>
        <fullName evidence="3">Flagellar FliJ protein</fullName>
    </recommendedName>
</protein>
<organism evidence="1 2">
    <name type="scientific">Microbacterium protaetiae</name>
    <dbReference type="NCBI Taxonomy" id="2509458"/>
    <lineage>
        <taxon>Bacteria</taxon>
        <taxon>Bacillati</taxon>
        <taxon>Actinomycetota</taxon>
        <taxon>Actinomycetes</taxon>
        <taxon>Micrococcales</taxon>
        <taxon>Microbacteriaceae</taxon>
        <taxon>Microbacterium</taxon>
    </lineage>
</organism>
<accession>A0A4P6EF99</accession>